<dbReference type="HOGENOM" id="CLU_1866607_0_0_1"/>
<reference evidence="2" key="2">
    <citation type="submission" date="2015-01" db="EMBL/GenBank/DDBJ databases">
        <title>Evolutionary Origins and Diversification of the Mycorrhizal Mutualists.</title>
        <authorList>
            <consortium name="DOE Joint Genome Institute"/>
            <consortium name="Mycorrhizal Genomics Consortium"/>
            <person name="Kohler A."/>
            <person name="Kuo A."/>
            <person name="Nagy L.G."/>
            <person name="Floudas D."/>
            <person name="Copeland A."/>
            <person name="Barry K.W."/>
            <person name="Cichocki N."/>
            <person name="Veneault-Fourrey C."/>
            <person name="LaButti K."/>
            <person name="Lindquist E.A."/>
            <person name="Lipzen A."/>
            <person name="Lundell T."/>
            <person name="Morin E."/>
            <person name="Murat C."/>
            <person name="Riley R."/>
            <person name="Ohm R."/>
            <person name="Sun H."/>
            <person name="Tunlid A."/>
            <person name="Henrissat B."/>
            <person name="Grigoriev I.V."/>
            <person name="Hibbett D.S."/>
            <person name="Martin F."/>
        </authorList>
    </citation>
    <scope>NUCLEOTIDE SEQUENCE [LARGE SCALE GENOMIC DNA]</scope>
    <source>
        <strain evidence="2">MUT 4182</strain>
    </source>
</reference>
<organism evidence="1 2">
    <name type="scientific">Tulasnella calospora MUT 4182</name>
    <dbReference type="NCBI Taxonomy" id="1051891"/>
    <lineage>
        <taxon>Eukaryota</taxon>
        <taxon>Fungi</taxon>
        <taxon>Dikarya</taxon>
        <taxon>Basidiomycota</taxon>
        <taxon>Agaricomycotina</taxon>
        <taxon>Agaricomycetes</taxon>
        <taxon>Cantharellales</taxon>
        <taxon>Tulasnellaceae</taxon>
        <taxon>Tulasnella</taxon>
    </lineage>
</organism>
<accession>A0A0C3MD57</accession>
<protein>
    <submittedName>
        <fullName evidence="1">Uncharacterized protein</fullName>
    </submittedName>
</protein>
<dbReference type="EMBL" id="KN822960">
    <property type="protein sequence ID" value="KIO31717.1"/>
    <property type="molecule type" value="Genomic_DNA"/>
</dbReference>
<reference evidence="1 2" key="1">
    <citation type="submission" date="2014-04" db="EMBL/GenBank/DDBJ databases">
        <authorList>
            <consortium name="DOE Joint Genome Institute"/>
            <person name="Kuo A."/>
            <person name="Girlanda M."/>
            <person name="Perotto S."/>
            <person name="Kohler A."/>
            <person name="Nagy L.G."/>
            <person name="Floudas D."/>
            <person name="Copeland A."/>
            <person name="Barry K.W."/>
            <person name="Cichocki N."/>
            <person name="Veneault-Fourrey C."/>
            <person name="LaButti K."/>
            <person name="Lindquist E.A."/>
            <person name="Lipzen A."/>
            <person name="Lundell T."/>
            <person name="Morin E."/>
            <person name="Murat C."/>
            <person name="Sun H."/>
            <person name="Tunlid A."/>
            <person name="Henrissat B."/>
            <person name="Grigoriev I.V."/>
            <person name="Hibbett D.S."/>
            <person name="Martin F."/>
            <person name="Nordberg H.P."/>
            <person name="Cantor M.N."/>
            <person name="Hua S.X."/>
        </authorList>
    </citation>
    <scope>NUCLEOTIDE SEQUENCE [LARGE SCALE GENOMIC DNA]</scope>
    <source>
        <strain evidence="1 2">MUT 4182</strain>
    </source>
</reference>
<gene>
    <name evidence="1" type="ORF">M407DRAFT_217734</name>
</gene>
<keyword evidence="2" id="KW-1185">Reference proteome</keyword>
<sequence>MPFLGVSFEEFRTTFSIESLGDLRCLWSWCSFGIRTVGSEVTRHLLFASPVVDAIKLSRLAWLESEALSKDDPWREYMTRIFVSLDDAGNCNWFEIGIFRSSDDIWALYNAHETLRPIYTEGAIPPAANSDGGELLT</sequence>
<evidence type="ECO:0000313" key="1">
    <source>
        <dbReference type="EMBL" id="KIO31717.1"/>
    </source>
</evidence>
<name>A0A0C3MD57_9AGAM</name>
<dbReference type="Proteomes" id="UP000054248">
    <property type="component" value="Unassembled WGS sequence"/>
</dbReference>
<dbReference type="AlphaFoldDB" id="A0A0C3MD57"/>
<proteinExistence type="predicted"/>
<evidence type="ECO:0000313" key="2">
    <source>
        <dbReference type="Proteomes" id="UP000054248"/>
    </source>
</evidence>